<dbReference type="InterPro" id="IPR002734">
    <property type="entry name" value="RibDG_C"/>
</dbReference>
<dbReference type="RefSeq" id="WP_260652193.1">
    <property type="nucleotide sequence ID" value="NZ_CP104275.1"/>
</dbReference>
<dbReference type="InterPro" id="IPR024072">
    <property type="entry name" value="DHFR-like_dom_sf"/>
</dbReference>
<dbReference type="Pfam" id="PF01872">
    <property type="entry name" value="RibD_C"/>
    <property type="match status" value="1"/>
</dbReference>
<evidence type="ECO:0000313" key="2">
    <source>
        <dbReference type="EMBL" id="UWX96920.1"/>
    </source>
</evidence>
<sequence length="183" mass="19481">MGSLMYSMNCSLDGYSADADGNFAWLEPTEDFLVSHSEDLEDAAAVLYGRRMYETMAVWETDPALAGGPPGTDRFAAAWTAVPKVVFSSTLPEVYTGRTTLEPALTREAVERAKAAGNVTIGGPELAKSAMRMGLVDVVSLVICPVIAGGGTRALPDGLPLNLRLLREQRLDNGGVRVTYAVV</sequence>
<dbReference type="PANTHER" id="PTHR38011:SF11">
    <property type="entry name" value="2,5-DIAMINO-6-RIBOSYLAMINO-4(3H)-PYRIMIDINONE 5'-PHOSPHATE REDUCTASE"/>
    <property type="match status" value="1"/>
</dbReference>
<evidence type="ECO:0000313" key="3">
    <source>
        <dbReference type="Proteomes" id="UP001059859"/>
    </source>
</evidence>
<dbReference type="Proteomes" id="UP001059859">
    <property type="component" value="Chromosome"/>
</dbReference>
<name>A0ABY5YQ28_9MICC</name>
<accession>A0ABY5YQ28</accession>
<protein>
    <submittedName>
        <fullName evidence="2">Dihydrofolate reductase family protein</fullName>
    </submittedName>
</protein>
<dbReference type="PANTHER" id="PTHR38011">
    <property type="entry name" value="DIHYDROFOLATE REDUCTASE FAMILY PROTEIN (AFU_ORTHOLOGUE AFUA_8G06820)"/>
    <property type="match status" value="1"/>
</dbReference>
<organism evidence="2 3">
    <name type="scientific">Arthrobacter zhaoxinii</name>
    <dbReference type="NCBI Taxonomy" id="2964616"/>
    <lineage>
        <taxon>Bacteria</taxon>
        <taxon>Bacillati</taxon>
        <taxon>Actinomycetota</taxon>
        <taxon>Actinomycetes</taxon>
        <taxon>Micrococcales</taxon>
        <taxon>Micrococcaceae</taxon>
        <taxon>Arthrobacter</taxon>
    </lineage>
</organism>
<gene>
    <name evidence="2" type="ORF">N2K95_15000</name>
</gene>
<dbReference type="SUPFAM" id="SSF53597">
    <property type="entry name" value="Dihydrofolate reductase-like"/>
    <property type="match status" value="1"/>
</dbReference>
<dbReference type="Gene3D" id="3.40.430.10">
    <property type="entry name" value="Dihydrofolate Reductase, subunit A"/>
    <property type="match status" value="1"/>
</dbReference>
<dbReference type="InterPro" id="IPR050765">
    <property type="entry name" value="Riboflavin_Biosynth_HTPR"/>
</dbReference>
<keyword evidence="3" id="KW-1185">Reference proteome</keyword>
<dbReference type="EMBL" id="CP104275">
    <property type="protein sequence ID" value="UWX96920.1"/>
    <property type="molecule type" value="Genomic_DNA"/>
</dbReference>
<evidence type="ECO:0000259" key="1">
    <source>
        <dbReference type="Pfam" id="PF01872"/>
    </source>
</evidence>
<reference evidence="2" key="1">
    <citation type="submission" date="2022-09" db="EMBL/GenBank/DDBJ databases">
        <title>Novel species in genus Arthrobacter.</title>
        <authorList>
            <person name="Liu Y."/>
        </authorList>
    </citation>
    <scope>NUCLEOTIDE SEQUENCE</scope>
    <source>
        <strain evidence="2">Zg-Y815</strain>
    </source>
</reference>
<proteinExistence type="predicted"/>
<feature type="domain" description="Bacterial bifunctional deaminase-reductase C-terminal" evidence="1">
    <location>
        <begin position="4"/>
        <end position="174"/>
    </location>
</feature>